<feature type="domain" description="CxC2-like cysteine cluster KDZ transposase-associated" evidence="2">
    <location>
        <begin position="75"/>
        <end position="154"/>
    </location>
</feature>
<comment type="caution">
    <text evidence="3">The sequence shown here is derived from an EMBL/GenBank/DDBJ whole genome shotgun (WGS) entry which is preliminary data.</text>
</comment>
<dbReference type="GeneID" id="19203305"/>
<accession>A0A5M3MNE8</accession>
<dbReference type="KEGG" id="cput:CONPUDRAFT_154693"/>
<evidence type="ECO:0000313" key="4">
    <source>
        <dbReference type="Proteomes" id="UP000053558"/>
    </source>
</evidence>
<dbReference type="Pfam" id="PF18758">
    <property type="entry name" value="KDZ"/>
    <property type="match status" value="1"/>
</dbReference>
<keyword evidence="4" id="KW-1185">Reference proteome</keyword>
<dbReference type="OrthoDB" id="2681502at2759"/>
<feature type="region of interest" description="Disordered" evidence="1">
    <location>
        <begin position="1"/>
        <end position="35"/>
    </location>
</feature>
<protein>
    <recommendedName>
        <fullName evidence="2">CxC2-like cysteine cluster KDZ transposase-associated domain-containing protein</fullName>
    </recommendedName>
</protein>
<dbReference type="InterPro" id="IPR041457">
    <property type="entry name" value="CxC2_KDZ-assoc"/>
</dbReference>
<sequence>MGHSGQRCPSNPPPPEPAASTSGERPPISPDNTIFNDVTPESIDQLAAEYGLCKRFSQVRGIGADAKDDDLSPARMITVVDVTGLYEFPIVWCKCSVRHAPHEQLLRMRLYPASQDRPQTVFTFDVLDHFLLANMETKVPANAYFRMLMRITDEAYPDLVPDRYRELARCARQWLRLTSRKRHGHGYGEDEDAPGSLATPCVACPRPGINAPAKPDSSVPSWLSYLHLVVDGNFKQQNFRMRKPENDVPLTDGLQYTVKKSEYEAHLATVDEVSQRSTCNDHRAVSQANSRRAHLLYTGLAGVACARHGFWISNAIVDLLLGERQISIDAITTRAIWLAANLAGVVLFYDIICQYFVKFFDRVKNSPLLSLPDGPVVIPAIGLFHVHGHQDQCVAYFSPDFIRGVGKVAGEMIESMWPPLNNIADSARHMAESGRRDLINGHMDWENMRKMYNSVKYCCTRFLDVLDLLERATKQYVTITNKCAPEEVERWTQMLDKAYEDRTHDIKANEVFNVKISKLPSRAENEGQLANSSKVKQRRGANKAVVWVSKGIDILQLQIKATVLKRRIRDKERGTDAKTLAADRKQLRKLIPAFLAESARFLGALADEVADESSHGDAGDDDWDDIADMPTPEDISIKLPSAFGRRACFDNGLEYLVDIEAELRRGQAHDALEKTRSYIGKKSVLYRTDIRQAKGSQKLGKAAQDVVDIQNSKIATQRETYNNARKAMIALAESPDDIAMYKELTFSDLEARTSTLNPAERGLRDEGLPWIWTMDIQEALAGKSGDEVLNEFYRLHWMKAKCRKDRAEEEIVILRHEMERIPLSFAHEAKEWDRRAAKAGDNRPGHVAHARRQRKHWERLAQMANSSFARLLAKHPPPSYINLWLPAQEPVTATAATAGADTDDNFFTNLNITRTD</sequence>
<dbReference type="InterPro" id="IPR040521">
    <property type="entry name" value="KDZ"/>
</dbReference>
<name>A0A5M3MNE8_CONPW</name>
<evidence type="ECO:0000259" key="2">
    <source>
        <dbReference type="Pfam" id="PF18803"/>
    </source>
</evidence>
<organism evidence="3 4">
    <name type="scientific">Coniophora puteana (strain RWD-64-598)</name>
    <name type="common">Brown rot fungus</name>
    <dbReference type="NCBI Taxonomy" id="741705"/>
    <lineage>
        <taxon>Eukaryota</taxon>
        <taxon>Fungi</taxon>
        <taxon>Dikarya</taxon>
        <taxon>Basidiomycota</taxon>
        <taxon>Agaricomycotina</taxon>
        <taxon>Agaricomycetes</taxon>
        <taxon>Agaricomycetidae</taxon>
        <taxon>Boletales</taxon>
        <taxon>Coniophorineae</taxon>
        <taxon>Coniophoraceae</taxon>
        <taxon>Coniophora</taxon>
    </lineage>
</organism>
<proteinExistence type="predicted"/>
<dbReference type="RefSeq" id="XP_007769568.1">
    <property type="nucleotide sequence ID" value="XM_007771378.1"/>
</dbReference>
<dbReference type="OMA" id="RTHDIKA"/>
<dbReference type="Pfam" id="PF18803">
    <property type="entry name" value="CxC2"/>
    <property type="match status" value="1"/>
</dbReference>
<reference evidence="4" key="1">
    <citation type="journal article" date="2012" name="Science">
        <title>The Paleozoic origin of enzymatic lignin decomposition reconstructed from 31 fungal genomes.</title>
        <authorList>
            <person name="Floudas D."/>
            <person name="Binder M."/>
            <person name="Riley R."/>
            <person name="Barry K."/>
            <person name="Blanchette R.A."/>
            <person name="Henrissat B."/>
            <person name="Martinez A.T."/>
            <person name="Otillar R."/>
            <person name="Spatafora J.W."/>
            <person name="Yadav J.S."/>
            <person name="Aerts A."/>
            <person name="Benoit I."/>
            <person name="Boyd A."/>
            <person name="Carlson A."/>
            <person name="Copeland A."/>
            <person name="Coutinho P.M."/>
            <person name="de Vries R.P."/>
            <person name="Ferreira P."/>
            <person name="Findley K."/>
            <person name="Foster B."/>
            <person name="Gaskell J."/>
            <person name="Glotzer D."/>
            <person name="Gorecki P."/>
            <person name="Heitman J."/>
            <person name="Hesse C."/>
            <person name="Hori C."/>
            <person name="Igarashi K."/>
            <person name="Jurgens J.A."/>
            <person name="Kallen N."/>
            <person name="Kersten P."/>
            <person name="Kohler A."/>
            <person name="Kuees U."/>
            <person name="Kumar T.K.A."/>
            <person name="Kuo A."/>
            <person name="LaButti K."/>
            <person name="Larrondo L.F."/>
            <person name="Lindquist E."/>
            <person name="Ling A."/>
            <person name="Lombard V."/>
            <person name="Lucas S."/>
            <person name="Lundell T."/>
            <person name="Martin R."/>
            <person name="McLaughlin D.J."/>
            <person name="Morgenstern I."/>
            <person name="Morin E."/>
            <person name="Murat C."/>
            <person name="Nagy L.G."/>
            <person name="Nolan M."/>
            <person name="Ohm R.A."/>
            <person name="Patyshakuliyeva A."/>
            <person name="Rokas A."/>
            <person name="Ruiz-Duenas F.J."/>
            <person name="Sabat G."/>
            <person name="Salamov A."/>
            <person name="Samejima M."/>
            <person name="Schmutz J."/>
            <person name="Slot J.C."/>
            <person name="St John F."/>
            <person name="Stenlid J."/>
            <person name="Sun H."/>
            <person name="Sun S."/>
            <person name="Syed K."/>
            <person name="Tsang A."/>
            <person name="Wiebenga A."/>
            <person name="Young D."/>
            <person name="Pisabarro A."/>
            <person name="Eastwood D.C."/>
            <person name="Martin F."/>
            <person name="Cullen D."/>
            <person name="Grigoriev I.V."/>
            <person name="Hibbett D.S."/>
        </authorList>
    </citation>
    <scope>NUCLEOTIDE SEQUENCE [LARGE SCALE GENOMIC DNA]</scope>
    <source>
        <strain evidence="4">RWD-64-598 SS2</strain>
    </source>
</reference>
<gene>
    <name evidence="3" type="ORF">CONPUDRAFT_154693</name>
</gene>
<evidence type="ECO:0000256" key="1">
    <source>
        <dbReference type="SAM" id="MobiDB-lite"/>
    </source>
</evidence>
<dbReference type="AlphaFoldDB" id="A0A5M3MNE8"/>
<evidence type="ECO:0000313" key="3">
    <source>
        <dbReference type="EMBL" id="EIW80679.1"/>
    </source>
</evidence>
<dbReference type="Proteomes" id="UP000053558">
    <property type="component" value="Unassembled WGS sequence"/>
</dbReference>
<dbReference type="EMBL" id="JH711579">
    <property type="protein sequence ID" value="EIW80679.1"/>
    <property type="molecule type" value="Genomic_DNA"/>
</dbReference>